<feature type="transmembrane region" description="Helical" evidence="1">
    <location>
        <begin position="82"/>
        <end position="100"/>
    </location>
</feature>
<evidence type="ECO:0000313" key="2">
    <source>
        <dbReference type="EMBL" id="MBB5183420.1"/>
    </source>
</evidence>
<evidence type="ECO:0000256" key="1">
    <source>
        <dbReference type="SAM" id="Phobius"/>
    </source>
</evidence>
<evidence type="ECO:0000313" key="3">
    <source>
        <dbReference type="Proteomes" id="UP000539953"/>
    </source>
</evidence>
<dbReference type="RefSeq" id="WP_183328712.1">
    <property type="nucleotide sequence ID" value="NZ_JACHHK010000005.1"/>
</dbReference>
<keyword evidence="1" id="KW-0812">Transmembrane</keyword>
<dbReference type="EMBL" id="JACHHK010000005">
    <property type="protein sequence ID" value="MBB5183420.1"/>
    <property type="molecule type" value="Genomic_DNA"/>
</dbReference>
<name>A0A7W8CXG1_9FIRM</name>
<reference evidence="2 3" key="1">
    <citation type="submission" date="2020-08" db="EMBL/GenBank/DDBJ databases">
        <title>Genomic Encyclopedia of Type Strains, Phase IV (KMG-IV): sequencing the most valuable type-strain genomes for metagenomic binning, comparative biology and taxonomic classification.</title>
        <authorList>
            <person name="Goeker M."/>
        </authorList>
    </citation>
    <scope>NUCLEOTIDE SEQUENCE [LARGE SCALE GENOMIC DNA]</scope>
    <source>
        <strain evidence="2 3">DSM 25799</strain>
    </source>
</reference>
<accession>A0A7W8CXG1</accession>
<keyword evidence="1" id="KW-1133">Transmembrane helix</keyword>
<feature type="transmembrane region" description="Helical" evidence="1">
    <location>
        <begin position="6"/>
        <end position="24"/>
    </location>
</feature>
<keyword evidence="3" id="KW-1185">Reference proteome</keyword>
<proteinExistence type="predicted"/>
<gene>
    <name evidence="2" type="ORF">HNQ47_001442</name>
</gene>
<sequence length="182" mass="21358">MSENPVVQMIFVVIIVLVFGYYTVRSLQQYHQFRIASKEFLASHTDTEPYRSSKAWFVWIALGCALSLFFAILGTMDQSMDLSSTISFYALAVAFVGLYAEGYTRRNVWYTDDGFFFIDTYYRFRSIRGFEEKGKFAKSMEITLTNQEYLDLPMGLGTDIRNRYEQWKVNKKKNKRHGSRKK</sequence>
<comment type="caution">
    <text evidence="2">The sequence shown here is derived from an EMBL/GenBank/DDBJ whole genome shotgun (WGS) entry which is preliminary data.</text>
</comment>
<keyword evidence="1" id="KW-0472">Membrane</keyword>
<feature type="transmembrane region" description="Helical" evidence="1">
    <location>
        <begin position="56"/>
        <end position="76"/>
    </location>
</feature>
<evidence type="ECO:0008006" key="4">
    <source>
        <dbReference type="Google" id="ProtNLM"/>
    </source>
</evidence>
<dbReference type="AlphaFoldDB" id="A0A7W8CXG1"/>
<organism evidence="2 3">
    <name type="scientific">Catenisphaera adipataccumulans</name>
    <dbReference type="NCBI Taxonomy" id="700500"/>
    <lineage>
        <taxon>Bacteria</taxon>
        <taxon>Bacillati</taxon>
        <taxon>Bacillota</taxon>
        <taxon>Erysipelotrichia</taxon>
        <taxon>Erysipelotrichales</taxon>
        <taxon>Erysipelotrichaceae</taxon>
        <taxon>Catenisphaera</taxon>
    </lineage>
</organism>
<protein>
    <recommendedName>
        <fullName evidence="4">DUF986 domain-containing protein</fullName>
    </recommendedName>
</protein>
<dbReference type="Proteomes" id="UP000539953">
    <property type="component" value="Unassembled WGS sequence"/>
</dbReference>